<evidence type="ECO:0000256" key="1">
    <source>
        <dbReference type="SAM" id="MobiDB-lite"/>
    </source>
</evidence>
<feature type="region of interest" description="Disordered" evidence="1">
    <location>
        <begin position="1069"/>
        <end position="1097"/>
    </location>
</feature>
<dbReference type="VEuPathDB" id="CryptoDB:Cvel_25610"/>
<feature type="region of interest" description="Disordered" evidence="1">
    <location>
        <begin position="527"/>
        <end position="546"/>
    </location>
</feature>
<gene>
    <name evidence="2" type="ORF">Cvel_25610</name>
</gene>
<feature type="region of interest" description="Disordered" evidence="1">
    <location>
        <begin position="440"/>
        <end position="486"/>
    </location>
</feature>
<reference evidence="2" key="1">
    <citation type="submission" date="2014-11" db="EMBL/GenBank/DDBJ databases">
        <authorList>
            <person name="Otto D Thomas"/>
            <person name="Naeem Raeece"/>
        </authorList>
    </citation>
    <scope>NUCLEOTIDE SEQUENCE</scope>
</reference>
<evidence type="ECO:0000313" key="2">
    <source>
        <dbReference type="EMBL" id="CEM40867.1"/>
    </source>
</evidence>
<name>A0A0G4HAP9_9ALVE</name>
<organism evidence="2">
    <name type="scientific">Chromera velia CCMP2878</name>
    <dbReference type="NCBI Taxonomy" id="1169474"/>
    <lineage>
        <taxon>Eukaryota</taxon>
        <taxon>Sar</taxon>
        <taxon>Alveolata</taxon>
        <taxon>Colpodellida</taxon>
        <taxon>Chromeraceae</taxon>
        <taxon>Chromera</taxon>
    </lineage>
</organism>
<dbReference type="AlphaFoldDB" id="A0A0G4HAP9"/>
<feature type="compositionally biased region" description="Basic and acidic residues" evidence="1">
    <location>
        <begin position="1077"/>
        <end position="1097"/>
    </location>
</feature>
<proteinExistence type="predicted"/>
<sequence length="1154" mass="125066">MRRLRGLARISHGPSPIHAATLSPTPALFLSSHLCQAHSIHFLPTLSTAAPFCQGWQRRAFADQTSTVAVSLRAKVLTIANSLEPSVLELMRQACEAGVSDFEVWDPLLNRLTALCVSAGASQLFQRQVYEFAVPLGPDAWDCLLSGLRCSNLFRELEVPEGLLEPLSAAFCQLNLNPKRTKETEEGTERGGEELEHIRRLSRVVCVLKRRALVFGGRESPLVEEVTQRENLFKRRKRAITTGRYLEKMTDHLNVAFRNSLNTQVVRGEFVWTAGVIADLGMTDMTFKLCCRLLRKPEHVTGGLRLRGSDLAMLPSLLKRFKLSEPAIVRDSLSLALRLPLNFETADQLSSFLEGVSSLPFRERKQKSPFRDLLVAHTSRENISLMDDDDAALLSAAIGRLRMPPSSPELLPPEEWEGVVGRLRDRMWRAAERVLRDRDSISGSVGGEEREGGRQVDSEKKKDEEDEGKEGLSEEGGTLGSGEDVSFEVGEEEREFHLLRCRLFSASSRMSICDSVLIFPEFVSEEFSSSSPEDGESSPRGAEGESSLTALAVRLAPDIFSGVRVLMKSGQRPGDGELASVVSDLGALLNGLSPVDAEGNFGFEGVGGERKMAVSKQAVESWCAQIAGCLQALVVDSEMKGASLASLASLAASLEECTKLPPEFSAEVYACLGDGNGRFWEGEWGSVVGKEGEEAKESVASKDIGRKLSVCASLLSLSADLLSVRRGSAVSRRQREEILGGKEHAGISKLVGIVKRLTEEIVAGVVGLEKQELEVAGVDGTVLRSLGLVVGQVFRLGEELEKRGSEKSHLHSLCIEVGETLLEWFSENAILCSLSPSDMITGDGAGEHEGPSDSHAVAVRSMYKGGEIGAKKVSSSLEGHLLLTDFAESSDRQKEKRAVSVSVLGAWLKALLQSPYATAEQAQRVADALEARVAARVDSVRVPPEMAEIDSWQVQVMRQGRASGKLGEASEMGLLLGYAGRRPSRALILWEAALGRVEAVGEYGSTDDEKEKVRMRALQVLRKGAAACTTQQPATAFRRRSARGLAEYVGSRLLREEAALVIPTAGGVAERVGGSSGDDRGREEEEQKGSAAFEDRDVEGLQNASSSFRFASSAGASACEGQGESLKQYLKAGAGKPRGFEFATAKRLRRRVAA</sequence>
<protein>
    <submittedName>
        <fullName evidence="2">Uncharacterized protein</fullName>
    </submittedName>
</protein>
<feature type="compositionally biased region" description="Basic and acidic residues" evidence="1">
    <location>
        <begin position="447"/>
        <end position="463"/>
    </location>
</feature>
<dbReference type="EMBL" id="CDMZ01002120">
    <property type="protein sequence ID" value="CEM40867.1"/>
    <property type="molecule type" value="Genomic_DNA"/>
</dbReference>
<accession>A0A0G4HAP9</accession>